<name>A0A7S4FQZ3_9EUGL</name>
<dbReference type="GO" id="GO:0030163">
    <property type="term" value="P:protein catabolic process"/>
    <property type="evidence" value="ECO:0007669"/>
    <property type="project" value="TreeGrafter"/>
</dbReference>
<dbReference type="PANTHER" id="PTHR11750">
    <property type="entry name" value="PROTEIN N-TERMINAL AMIDASE"/>
    <property type="match status" value="1"/>
</dbReference>
<dbReference type="GO" id="GO:0070773">
    <property type="term" value="F:protein-N-terminal glutamine amidohydrolase activity"/>
    <property type="evidence" value="ECO:0007669"/>
    <property type="project" value="InterPro"/>
</dbReference>
<dbReference type="GO" id="GO:0008418">
    <property type="term" value="F:protein-N-terminal asparagine amidohydrolase activity"/>
    <property type="evidence" value="ECO:0007669"/>
    <property type="project" value="InterPro"/>
</dbReference>
<proteinExistence type="predicted"/>
<dbReference type="PANTHER" id="PTHR11750:SF26">
    <property type="entry name" value="PROTEIN N-TERMINAL AMIDASE"/>
    <property type="match status" value="1"/>
</dbReference>
<dbReference type="EMBL" id="HBJA01055606">
    <property type="protein sequence ID" value="CAE0808563.1"/>
    <property type="molecule type" value="Transcribed_RNA"/>
</dbReference>
<dbReference type="InterPro" id="IPR003010">
    <property type="entry name" value="C-N_Hydrolase"/>
</dbReference>
<gene>
    <name evidence="2" type="ORF">EGYM00163_LOCUS19694</name>
</gene>
<feature type="domain" description="CN hydrolase" evidence="1">
    <location>
        <begin position="3"/>
        <end position="290"/>
    </location>
</feature>
<dbReference type="SUPFAM" id="SSF56317">
    <property type="entry name" value="Carbon-nitrogen hydrolase"/>
    <property type="match status" value="1"/>
</dbReference>
<dbReference type="InterPro" id="IPR036526">
    <property type="entry name" value="C-N_Hydrolase_sf"/>
</dbReference>
<sequence length="297" mass="33447">MRLKVVAVQYDAAQAQPLNNMHKVDTLLRQLTKEDGVDILVLPEMAFTGYTFSDRKHISDLVETDGGTTEQWCRRHAMRLHCTVFCGFPYKPPMQATQDTGQPNDTDVPYFNSMLIVGPDGNVLERYHKHFLYTTDETWATPGDEFKTVTLPSGVKVGMAICMDINPHKFEAPWEAYELANHCLKEKVQVVVFCSNWCNCHPDDPMHVKNAAPELAETLEYWVARMKPLIGHDVYFVAADRVGKESLSPLGKEGKTTFCGGSSVISLKEPRLLKYMDCFTEGLLVDDFNVIPRPAAV</sequence>
<dbReference type="Pfam" id="PF00795">
    <property type="entry name" value="CN_hydrolase"/>
    <property type="match status" value="1"/>
</dbReference>
<dbReference type="AlphaFoldDB" id="A0A7S4FQZ3"/>
<dbReference type="PROSITE" id="PS50263">
    <property type="entry name" value="CN_HYDROLASE"/>
    <property type="match status" value="1"/>
</dbReference>
<organism evidence="2">
    <name type="scientific">Eutreptiella gymnastica</name>
    <dbReference type="NCBI Taxonomy" id="73025"/>
    <lineage>
        <taxon>Eukaryota</taxon>
        <taxon>Discoba</taxon>
        <taxon>Euglenozoa</taxon>
        <taxon>Euglenida</taxon>
        <taxon>Spirocuta</taxon>
        <taxon>Euglenophyceae</taxon>
        <taxon>Eutreptiales</taxon>
        <taxon>Eutreptiaceae</taxon>
        <taxon>Eutreptiella</taxon>
    </lineage>
</organism>
<reference evidence="2" key="1">
    <citation type="submission" date="2021-01" db="EMBL/GenBank/DDBJ databases">
        <authorList>
            <person name="Corre E."/>
            <person name="Pelletier E."/>
            <person name="Niang G."/>
            <person name="Scheremetjew M."/>
            <person name="Finn R."/>
            <person name="Kale V."/>
            <person name="Holt S."/>
            <person name="Cochrane G."/>
            <person name="Meng A."/>
            <person name="Brown T."/>
            <person name="Cohen L."/>
        </authorList>
    </citation>
    <scope>NUCLEOTIDE SEQUENCE</scope>
    <source>
        <strain evidence="2">CCMP1594</strain>
    </source>
</reference>
<evidence type="ECO:0000259" key="1">
    <source>
        <dbReference type="PROSITE" id="PS50263"/>
    </source>
</evidence>
<evidence type="ECO:0000313" key="2">
    <source>
        <dbReference type="EMBL" id="CAE0808563.1"/>
    </source>
</evidence>
<dbReference type="InterPro" id="IPR039703">
    <property type="entry name" value="Nta1"/>
</dbReference>
<accession>A0A7S4FQZ3</accession>
<dbReference type="Gene3D" id="3.60.110.10">
    <property type="entry name" value="Carbon-nitrogen hydrolase"/>
    <property type="match status" value="1"/>
</dbReference>
<protein>
    <recommendedName>
        <fullName evidence="1">CN hydrolase domain-containing protein</fullName>
    </recommendedName>
</protein>